<dbReference type="SUPFAM" id="SSF75304">
    <property type="entry name" value="Amidase signature (AS) enzymes"/>
    <property type="match status" value="1"/>
</dbReference>
<sequence length="476" mass="51370">MKLHELSIKELNNRLRNGETNQEEVLTYFSKRIDELDPKIHAFLEKDAVIPAKVDFESSPLAGVPFAVKDILAVAGQKARASSKILENYIAPYTGTAISKLLNADGIVFGRTNCDEFAMGASTENSAYGPTFNPWDLERVPGGSSGGSAAAVAAGLVPFALGTDTGGSIRQPASLCGVVGVKPTYGRVSRYGLLSLASSFDTIGSLTKTVEDAAQVMQIISGYDPMDSTTVNVPVPDYLGYLDKGVNGLRIGIPKEYFASGISTETERAVLAAIKQLEHMGAELVQVSLPNSVYGIASYYIILPVEVSANLSRYDGIKYGHRSAKASSLAEIYSLSRGEGFGPEVKRRIMLGTYASSSGYYEAYYKQALQAQVAIRSDFKKVFEQVDVLVTPTSPMPAFKLGEKSDDPLQLYLADVFTVGANIAGLPGISVPCGQDAGLPVGLQIMAPWFKEELMFQAAYTYEQATDWHEFRPPVW</sequence>
<evidence type="ECO:0000256" key="7">
    <source>
        <dbReference type="HAMAP-Rule" id="MF_00120"/>
    </source>
</evidence>
<evidence type="ECO:0000256" key="4">
    <source>
        <dbReference type="ARBA" id="ARBA00022840"/>
    </source>
</evidence>
<feature type="active site" description="Charge relay system" evidence="7">
    <location>
        <position position="69"/>
    </location>
</feature>
<name>A0A1F5P5A2_9BACT</name>
<keyword evidence="4 7" id="KW-0067">ATP-binding</keyword>
<dbReference type="GO" id="GO:0030956">
    <property type="term" value="C:glutamyl-tRNA(Gln) amidotransferase complex"/>
    <property type="evidence" value="ECO:0007669"/>
    <property type="project" value="InterPro"/>
</dbReference>
<evidence type="ECO:0000256" key="5">
    <source>
        <dbReference type="ARBA" id="ARBA00022917"/>
    </source>
</evidence>
<feature type="active site" description="Charge relay system" evidence="7">
    <location>
        <position position="144"/>
    </location>
</feature>
<comment type="caution">
    <text evidence="9">The sequence shown here is derived from an EMBL/GenBank/DDBJ whole genome shotgun (WGS) entry which is preliminary data.</text>
</comment>
<dbReference type="STRING" id="1817832.A3J48_01185"/>
<evidence type="ECO:0000256" key="1">
    <source>
        <dbReference type="ARBA" id="ARBA00008069"/>
    </source>
</evidence>
<evidence type="ECO:0000313" key="10">
    <source>
        <dbReference type="Proteomes" id="UP000176786"/>
    </source>
</evidence>
<comment type="subunit">
    <text evidence="7">Heterotrimer of A, B and C subunits.</text>
</comment>
<comment type="catalytic activity">
    <reaction evidence="6 7">
        <text>L-glutamyl-tRNA(Gln) + L-glutamine + ATP + H2O = L-glutaminyl-tRNA(Gln) + L-glutamate + ADP + phosphate + H(+)</text>
        <dbReference type="Rhea" id="RHEA:17521"/>
        <dbReference type="Rhea" id="RHEA-COMP:9681"/>
        <dbReference type="Rhea" id="RHEA-COMP:9684"/>
        <dbReference type="ChEBI" id="CHEBI:15377"/>
        <dbReference type="ChEBI" id="CHEBI:15378"/>
        <dbReference type="ChEBI" id="CHEBI:29985"/>
        <dbReference type="ChEBI" id="CHEBI:30616"/>
        <dbReference type="ChEBI" id="CHEBI:43474"/>
        <dbReference type="ChEBI" id="CHEBI:58359"/>
        <dbReference type="ChEBI" id="CHEBI:78520"/>
        <dbReference type="ChEBI" id="CHEBI:78521"/>
        <dbReference type="ChEBI" id="CHEBI:456216"/>
        <dbReference type="EC" id="6.3.5.7"/>
    </reaction>
</comment>
<dbReference type="AlphaFoldDB" id="A0A1F5P5A2"/>
<keyword evidence="2 7" id="KW-0436">Ligase</keyword>
<evidence type="ECO:0000256" key="6">
    <source>
        <dbReference type="ARBA" id="ARBA00047407"/>
    </source>
</evidence>
<comment type="similarity">
    <text evidence="1 7">Belongs to the amidase family. GatA subfamily.</text>
</comment>
<gene>
    <name evidence="7" type="primary">gatA</name>
    <name evidence="9" type="ORF">A3J48_01185</name>
</gene>
<proteinExistence type="inferred from homology"/>
<dbReference type="GO" id="GO:0005524">
    <property type="term" value="F:ATP binding"/>
    <property type="evidence" value="ECO:0007669"/>
    <property type="project" value="UniProtKB-KW"/>
</dbReference>
<organism evidence="9 10">
    <name type="scientific">Candidatus Doudnabacteria bacterium RIFCSPHIGHO2_02_FULL_46_11</name>
    <dbReference type="NCBI Taxonomy" id="1817832"/>
    <lineage>
        <taxon>Bacteria</taxon>
        <taxon>Candidatus Doudnaibacteriota</taxon>
    </lineage>
</organism>
<evidence type="ECO:0000256" key="2">
    <source>
        <dbReference type="ARBA" id="ARBA00022598"/>
    </source>
</evidence>
<dbReference type="Proteomes" id="UP000176786">
    <property type="component" value="Unassembled WGS sequence"/>
</dbReference>
<feature type="active site" description="Acyl-ester intermediate" evidence="7">
    <location>
        <position position="168"/>
    </location>
</feature>
<dbReference type="EC" id="6.3.5.7" evidence="7"/>
<dbReference type="HAMAP" id="MF_00120">
    <property type="entry name" value="GatA"/>
    <property type="match status" value="1"/>
</dbReference>
<evidence type="ECO:0000313" key="9">
    <source>
        <dbReference type="EMBL" id="OGE84810.1"/>
    </source>
</evidence>
<keyword evidence="3 7" id="KW-0547">Nucleotide-binding</keyword>
<dbReference type="PANTHER" id="PTHR11895:SF151">
    <property type="entry name" value="GLUTAMYL-TRNA(GLN) AMIDOTRANSFERASE SUBUNIT A"/>
    <property type="match status" value="1"/>
</dbReference>
<dbReference type="InterPro" id="IPR020556">
    <property type="entry name" value="Amidase_CS"/>
</dbReference>
<dbReference type="Pfam" id="PF01425">
    <property type="entry name" value="Amidase"/>
    <property type="match status" value="1"/>
</dbReference>
<keyword evidence="5 7" id="KW-0648">Protein biosynthesis</keyword>
<comment type="function">
    <text evidence="7">Allows the formation of correctly charged Gln-tRNA(Gln) through the transamidation of misacylated Glu-tRNA(Gln) in organisms which lack glutaminyl-tRNA synthetase. The reaction takes place in the presence of glutamine and ATP through an activated gamma-phospho-Glu-tRNA(Gln).</text>
</comment>
<dbReference type="PROSITE" id="PS00571">
    <property type="entry name" value="AMIDASES"/>
    <property type="match status" value="1"/>
</dbReference>
<evidence type="ECO:0000256" key="3">
    <source>
        <dbReference type="ARBA" id="ARBA00022741"/>
    </source>
</evidence>
<feature type="domain" description="Amidase" evidence="8">
    <location>
        <begin position="24"/>
        <end position="454"/>
    </location>
</feature>
<dbReference type="PANTHER" id="PTHR11895">
    <property type="entry name" value="TRANSAMIDASE"/>
    <property type="match status" value="1"/>
</dbReference>
<dbReference type="InterPro" id="IPR004412">
    <property type="entry name" value="GatA"/>
</dbReference>
<protein>
    <recommendedName>
        <fullName evidence="7">Glutamyl-tRNA(Gln) amidotransferase subunit A</fullName>
        <shortName evidence="7">Glu-ADT subunit A</shortName>
        <ecNumber evidence="7">6.3.5.7</ecNumber>
    </recommendedName>
</protein>
<dbReference type="GO" id="GO:0006412">
    <property type="term" value="P:translation"/>
    <property type="evidence" value="ECO:0007669"/>
    <property type="project" value="UniProtKB-UniRule"/>
</dbReference>
<dbReference type="InterPro" id="IPR036928">
    <property type="entry name" value="AS_sf"/>
</dbReference>
<accession>A0A1F5P5A2</accession>
<dbReference type="InterPro" id="IPR023631">
    <property type="entry name" value="Amidase_dom"/>
</dbReference>
<reference evidence="9 10" key="1">
    <citation type="journal article" date="2016" name="Nat. Commun.">
        <title>Thousands of microbial genomes shed light on interconnected biogeochemical processes in an aquifer system.</title>
        <authorList>
            <person name="Anantharaman K."/>
            <person name="Brown C.T."/>
            <person name="Hug L.A."/>
            <person name="Sharon I."/>
            <person name="Castelle C.J."/>
            <person name="Probst A.J."/>
            <person name="Thomas B.C."/>
            <person name="Singh A."/>
            <person name="Wilkins M.J."/>
            <person name="Karaoz U."/>
            <person name="Brodie E.L."/>
            <person name="Williams K.H."/>
            <person name="Hubbard S.S."/>
            <person name="Banfield J.F."/>
        </authorList>
    </citation>
    <scope>NUCLEOTIDE SEQUENCE [LARGE SCALE GENOMIC DNA]</scope>
</reference>
<evidence type="ECO:0000259" key="8">
    <source>
        <dbReference type="Pfam" id="PF01425"/>
    </source>
</evidence>
<dbReference type="InterPro" id="IPR000120">
    <property type="entry name" value="Amidase"/>
</dbReference>
<dbReference type="Gene3D" id="3.90.1300.10">
    <property type="entry name" value="Amidase signature (AS) domain"/>
    <property type="match status" value="1"/>
</dbReference>
<dbReference type="NCBIfam" id="TIGR00132">
    <property type="entry name" value="gatA"/>
    <property type="match status" value="1"/>
</dbReference>
<dbReference type="EMBL" id="MFES01000034">
    <property type="protein sequence ID" value="OGE84810.1"/>
    <property type="molecule type" value="Genomic_DNA"/>
</dbReference>
<dbReference type="GO" id="GO:0050567">
    <property type="term" value="F:glutaminyl-tRNA synthase (glutamine-hydrolyzing) activity"/>
    <property type="evidence" value="ECO:0007669"/>
    <property type="project" value="UniProtKB-UniRule"/>
</dbReference>